<evidence type="ECO:0000259" key="2">
    <source>
        <dbReference type="Pfam" id="PF10277"/>
    </source>
</evidence>
<evidence type="ECO:0000313" key="3">
    <source>
        <dbReference type="EMBL" id="BES90430.1"/>
    </source>
</evidence>
<evidence type="ECO:0000256" key="1">
    <source>
        <dbReference type="SAM" id="Phobius"/>
    </source>
</evidence>
<keyword evidence="1" id="KW-0472">Membrane</keyword>
<dbReference type="InterPro" id="IPR019402">
    <property type="entry name" value="CWH43_N"/>
</dbReference>
<sequence length="266" mass="30781">MELDDSALRVKNKLVYYQISFRQLSVLTVLLPLVALVLCFIAAYTFQQNEIHETHCKVYNVIPSISAITGISPERYLWRISIALHLGPRFLIASVYYNYYSNRVRAFVPKNEQEWFSKLVQLCYWLNIVEISSLMGVTYISNQDNYPVHEKIFITFMISSLVYMLISLMVFRRTHLSMTKVQHRSFIIKKVLFITSIVCTAGLVIFFMKHRLFCHDLAFSWFALCEYIIASANMGYHVTVFLDFPKEVVTIAPVALLGGIASEKDE</sequence>
<name>A0ABN7ADT2_9HEMI</name>
<feature type="domain" description="CWH43-like N-terminal" evidence="2">
    <location>
        <begin position="22"/>
        <end position="246"/>
    </location>
</feature>
<dbReference type="InterPro" id="IPR039545">
    <property type="entry name" value="PGAP2"/>
</dbReference>
<dbReference type="PANTHER" id="PTHR12892">
    <property type="entry name" value="FGF RECEPTOR ACTIVATING PROTEIN 1"/>
    <property type="match status" value="1"/>
</dbReference>
<feature type="transmembrane region" description="Helical" evidence="1">
    <location>
        <begin position="21"/>
        <end position="44"/>
    </location>
</feature>
<feature type="transmembrane region" description="Helical" evidence="1">
    <location>
        <begin position="152"/>
        <end position="171"/>
    </location>
</feature>
<reference evidence="3 4" key="1">
    <citation type="submission" date="2023-09" db="EMBL/GenBank/DDBJ databases">
        <title>Nesidiocoris tenuis whole genome shotgun sequence.</title>
        <authorList>
            <person name="Shibata T."/>
            <person name="Shimoda M."/>
            <person name="Kobayashi T."/>
            <person name="Uehara T."/>
        </authorList>
    </citation>
    <scope>NUCLEOTIDE SEQUENCE [LARGE SCALE GENOMIC DNA]</scope>
    <source>
        <strain evidence="3 4">Japan</strain>
    </source>
</reference>
<dbReference type="EMBL" id="AP028910">
    <property type="protein sequence ID" value="BES90430.1"/>
    <property type="molecule type" value="Genomic_DNA"/>
</dbReference>
<dbReference type="Proteomes" id="UP001307889">
    <property type="component" value="Chromosome 2"/>
</dbReference>
<dbReference type="Pfam" id="PF10277">
    <property type="entry name" value="Frag1"/>
    <property type="match status" value="1"/>
</dbReference>
<proteinExistence type="predicted"/>
<evidence type="ECO:0000313" key="4">
    <source>
        <dbReference type="Proteomes" id="UP001307889"/>
    </source>
</evidence>
<accession>A0ABN7ADT2</accession>
<gene>
    <name evidence="3" type="ORF">NTJ_03238</name>
</gene>
<keyword evidence="4" id="KW-1185">Reference proteome</keyword>
<protein>
    <submittedName>
        <fullName evidence="3">Fgf receptor activating protein</fullName>
    </submittedName>
</protein>
<feature type="transmembrane region" description="Helical" evidence="1">
    <location>
        <begin position="191"/>
        <end position="208"/>
    </location>
</feature>
<keyword evidence="1" id="KW-0812">Transmembrane</keyword>
<dbReference type="PANTHER" id="PTHR12892:SF17">
    <property type="entry name" value="POST-GPI ATTACHMENT TO PROTEINS FACTOR 2-LIKE"/>
    <property type="match status" value="1"/>
</dbReference>
<feature type="transmembrane region" description="Helical" evidence="1">
    <location>
        <begin position="119"/>
        <end position="140"/>
    </location>
</feature>
<keyword evidence="3" id="KW-0675">Receptor</keyword>
<organism evidence="3 4">
    <name type="scientific">Nesidiocoris tenuis</name>
    <dbReference type="NCBI Taxonomy" id="355587"/>
    <lineage>
        <taxon>Eukaryota</taxon>
        <taxon>Metazoa</taxon>
        <taxon>Ecdysozoa</taxon>
        <taxon>Arthropoda</taxon>
        <taxon>Hexapoda</taxon>
        <taxon>Insecta</taxon>
        <taxon>Pterygota</taxon>
        <taxon>Neoptera</taxon>
        <taxon>Paraneoptera</taxon>
        <taxon>Hemiptera</taxon>
        <taxon>Heteroptera</taxon>
        <taxon>Panheteroptera</taxon>
        <taxon>Cimicomorpha</taxon>
        <taxon>Miridae</taxon>
        <taxon>Dicyphina</taxon>
        <taxon>Nesidiocoris</taxon>
    </lineage>
</organism>
<keyword evidence="1" id="KW-1133">Transmembrane helix</keyword>
<feature type="transmembrane region" description="Helical" evidence="1">
    <location>
        <begin position="76"/>
        <end position="99"/>
    </location>
</feature>